<accession>A0A918MCS1</accession>
<sequence length="77" mass="7690">MVSTPLEDSSVAAASHRRSLRKRRTLAVSAAGAGTTGAGVLKQDGPRAREGAEPGGAAPSPGSVRGDQPSSPPKRSL</sequence>
<evidence type="ECO:0000313" key="3">
    <source>
        <dbReference type="Proteomes" id="UP000618795"/>
    </source>
</evidence>
<comment type="caution">
    <text evidence="2">The sequence shown here is derived from an EMBL/GenBank/DDBJ whole genome shotgun (WGS) entry which is preliminary data.</text>
</comment>
<name>A0A918MCS1_9ACTN</name>
<keyword evidence="3" id="KW-1185">Reference proteome</keyword>
<reference evidence="2" key="1">
    <citation type="journal article" date="2014" name="Int. J. Syst. Evol. Microbiol.">
        <title>Complete genome sequence of Corynebacterium casei LMG S-19264T (=DSM 44701T), isolated from a smear-ripened cheese.</title>
        <authorList>
            <consortium name="US DOE Joint Genome Institute (JGI-PGF)"/>
            <person name="Walter F."/>
            <person name="Albersmeier A."/>
            <person name="Kalinowski J."/>
            <person name="Ruckert C."/>
        </authorList>
    </citation>
    <scope>NUCLEOTIDE SEQUENCE</scope>
    <source>
        <strain evidence="2">JCM 4369</strain>
    </source>
</reference>
<dbReference type="AlphaFoldDB" id="A0A918MCS1"/>
<organism evidence="2 3">
    <name type="scientific">Streptomyces filipinensis</name>
    <dbReference type="NCBI Taxonomy" id="66887"/>
    <lineage>
        <taxon>Bacteria</taxon>
        <taxon>Bacillati</taxon>
        <taxon>Actinomycetota</taxon>
        <taxon>Actinomycetes</taxon>
        <taxon>Kitasatosporales</taxon>
        <taxon>Streptomycetaceae</taxon>
        <taxon>Streptomyces</taxon>
    </lineage>
</organism>
<feature type="compositionally biased region" description="Basic residues" evidence="1">
    <location>
        <begin position="15"/>
        <end position="25"/>
    </location>
</feature>
<proteinExistence type="predicted"/>
<evidence type="ECO:0000313" key="2">
    <source>
        <dbReference type="EMBL" id="GGV02821.1"/>
    </source>
</evidence>
<protein>
    <submittedName>
        <fullName evidence="2">Uncharacterized protein</fullName>
    </submittedName>
</protein>
<dbReference type="EMBL" id="BMTD01000009">
    <property type="protein sequence ID" value="GGV02821.1"/>
    <property type="molecule type" value="Genomic_DNA"/>
</dbReference>
<dbReference type="Proteomes" id="UP000618795">
    <property type="component" value="Unassembled WGS sequence"/>
</dbReference>
<gene>
    <name evidence="2" type="ORF">GCM10010260_44660</name>
</gene>
<evidence type="ECO:0000256" key="1">
    <source>
        <dbReference type="SAM" id="MobiDB-lite"/>
    </source>
</evidence>
<feature type="region of interest" description="Disordered" evidence="1">
    <location>
        <begin position="1"/>
        <end position="77"/>
    </location>
</feature>
<reference evidence="2" key="2">
    <citation type="submission" date="2020-09" db="EMBL/GenBank/DDBJ databases">
        <authorList>
            <person name="Sun Q."/>
            <person name="Ohkuma M."/>
        </authorList>
    </citation>
    <scope>NUCLEOTIDE SEQUENCE</scope>
    <source>
        <strain evidence="2">JCM 4369</strain>
    </source>
</reference>